<evidence type="ECO:0000256" key="1">
    <source>
        <dbReference type="SAM" id="MobiDB-lite"/>
    </source>
</evidence>
<dbReference type="RefSeq" id="WP_074822610.1">
    <property type="nucleotide sequence ID" value="NZ_FNTI01000001.1"/>
</dbReference>
<evidence type="ECO:0000313" key="2">
    <source>
        <dbReference type="EMBL" id="SED42726.1"/>
    </source>
</evidence>
<evidence type="ECO:0000313" key="3">
    <source>
        <dbReference type="Proteomes" id="UP000183208"/>
    </source>
</evidence>
<dbReference type="Proteomes" id="UP000183208">
    <property type="component" value="Unassembled WGS sequence"/>
</dbReference>
<dbReference type="AlphaFoldDB" id="A0A1H5AJY7"/>
<name>A0A1H5AJY7_9BRAD</name>
<proteinExistence type="predicted"/>
<sequence length="131" mass="14472">MTDSSEDFLGLTDAAERRLAQGPAMITGEPLGPFELAALEEMSRKDTDPNAGLVVFTSTSEDGVETLDQPLVWQRVMRWPRPPTVEEVEAWQANARAARRARWWDRLAAARARDEEAARPVRAAKPGGATK</sequence>
<accession>A0A1H5AJY7</accession>
<protein>
    <submittedName>
        <fullName evidence="2">Uncharacterized protein</fullName>
    </submittedName>
</protein>
<gene>
    <name evidence="2" type="ORF">SAMN05444171_4078</name>
</gene>
<organism evidence="2 3">
    <name type="scientific">Bradyrhizobium lablabi</name>
    <dbReference type="NCBI Taxonomy" id="722472"/>
    <lineage>
        <taxon>Bacteria</taxon>
        <taxon>Pseudomonadati</taxon>
        <taxon>Pseudomonadota</taxon>
        <taxon>Alphaproteobacteria</taxon>
        <taxon>Hyphomicrobiales</taxon>
        <taxon>Nitrobacteraceae</taxon>
        <taxon>Bradyrhizobium</taxon>
    </lineage>
</organism>
<feature type="region of interest" description="Disordered" evidence="1">
    <location>
        <begin position="111"/>
        <end position="131"/>
    </location>
</feature>
<reference evidence="2 3" key="1">
    <citation type="submission" date="2016-10" db="EMBL/GenBank/DDBJ databases">
        <authorList>
            <person name="de Groot N.N."/>
        </authorList>
    </citation>
    <scope>NUCLEOTIDE SEQUENCE [LARGE SCALE GENOMIC DNA]</scope>
    <source>
        <strain evidence="2 3">GAS522</strain>
    </source>
</reference>
<dbReference type="EMBL" id="FNTI01000001">
    <property type="protein sequence ID" value="SED42726.1"/>
    <property type="molecule type" value="Genomic_DNA"/>
</dbReference>